<evidence type="ECO:0000313" key="10">
    <source>
        <dbReference type="EMBL" id="ANB11976.1"/>
    </source>
</evidence>
<dbReference type="GO" id="GO:0006368">
    <property type="term" value="P:transcription elongation by RNA polymerase II"/>
    <property type="evidence" value="ECO:0007669"/>
    <property type="project" value="EnsemblFungi"/>
</dbReference>
<evidence type="ECO:0000256" key="6">
    <source>
        <dbReference type="ARBA" id="ARBA00023163"/>
    </source>
</evidence>
<dbReference type="Pfam" id="PF22732">
    <property type="entry name" value="MSL3_chromo-like"/>
    <property type="match status" value="1"/>
</dbReference>
<feature type="compositionally biased region" description="Low complexity" evidence="8">
    <location>
        <begin position="117"/>
        <end position="135"/>
    </location>
</feature>
<keyword evidence="5" id="KW-0805">Transcription regulation</keyword>
<dbReference type="GO" id="GO:0006335">
    <property type="term" value="P:DNA replication-dependent chromatin assembly"/>
    <property type="evidence" value="ECO:0007669"/>
    <property type="project" value="EnsemblFungi"/>
</dbReference>
<evidence type="ECO:0000256" key="7">
    <source>
        <dbReference type="ARBA" id="ARBA00023242"/>
    </source>
</evidence>
<dbReference type="PIRSF" id="PIRSF038133">
    <property type="entry name" value="HAT_Nua4_EAF3/MRG15"/>
    <property type="match status" value="1"/>
</dbReference>
<protein>
    <recommendedName>
        <fullName evidence="3">Chromatin modification-related protein EAF3</fullName>
    </recommendedName>
</protein>
<dbReference type="InterPro" id="IPR016197">
    <property type="entry name" value="Chromo-like_dom_sf"/>
</dbReference>
<keyword evidence="4" id="KW-0156">Chromatin regulator</keyword>
<dbReference type="Proteomes" id="UP000189580">
    <property type="component" value="Chromosome a"/>
</dbReference>
<dbReference type="Gene3D" id="2.30.30.140">
    <property type="match status" value="1"/>
</dbReference>
<dbReference type="PROSITE" id="PS51640">
    <property type="entry name" value="MRG"/>
    <property type="match status" value="1"/>
</dbReference>
<evidence type="ECO:0000256" key="1">
    <source>
        <dbReference type="ARBA" id="ARBA00004123"/>
    </source>
</evidence>
<dbReference type="InterPro" id="IPR038217">
    <property type="entry name" value="MRG_C_sf"/>
</dbReference>
<dbReference type="InterPro" id="IPR008676">
    <property type="entry name" value="MRG"/>
</dbReference>
<evidence type="ECO:0000256" key="3">
    <source>
        <dbReference type="ARBA" id="ARBA00018505"/>
    </source>
</evidence>
<dbReference type="GO" id="GO:0032221">
    <property type="term" value="C:Rpd3S complex"/>
    <property type="evidence" value="ECO:0007669"/>
    <property type="project" value="EnsemblFungi"/>
</dbReference>
<keyword evidence="7" id="KW-0539">Nucleus</keyword>
<evidence type="ECO:0000313" key="11">
    <source>
        <dbReference type="Proteomes" id="UP000189580"/>
    </source>
</evidence>
<dbReference type="EMBL" id="CP014501">
    <property type="protein sequence ID" value="ANB11976.1"/>
    <property type="molecule type" value="Genomic_DNA"/>
</dbReference>
<dbReference type="GO" id="GO:1990453">
    <property type="term" value="C:nucleosome disassembly/reassembly complex"/>
    <property type="evidence" value="ECO:0007669"/>
    <property type="project" value="EnsemblFungi"/>
</dbReference>
<dbReference type="InterPro" id="IPR026541">
    <property type="entry name" value="MRG_dom"/>
</dbReference>
<evidence type="ECO:0000256" key="4">
    <source>
        <dbReference type="ARBA" id="ARBA00022853"/>
    </source>
</evidence>
<dbReference type="GeneID" id="30033896"/>
<dbReference type="GO" id="GO:0060195">
    <property type="term" value="P:negative regulation of antisense RNA transcription"/>
    <property type="evidence" value="ECO:0007669"/>
    <property type="project" value="EnsemblFungi"/>
</dbReference>
<keyword evidence="6" id="KW-0804">Transcription</keyword>
<dbReference type="GO" id="GO:0006281">
    <property type="term" value="P:DNA repair"/>
    <property type="evidence" value="ECO:0007669"/>
    <property type="project" value="EnsemblFungi"/>
</dbReference>
<evidence type="ECO:0000259" key="9">
    <source>
        <dbReference type="SMART" id="SM00298"/>
    </source>
</evidence>
<gene>
    <name evidence="10" type="primary">EAF3</name>
    <name evidence="10" type="ORF">AWJ20_203</name>
</gene>
<dbReference type="Pfam" id="PF05712">
    <property type="entry name" value="MRG"/>
    <property type="match status" value="1"/>
</dbReference>
<dbReference type="AlphaFoldDB" id="A0A167CQA4"/>
<feature type="compositionally biased region" description="Basic and acidic residues" evidence="8">
    <location>
        <begin position="141"/>
        <end position="152"/>
    </location>
</feature>
<dbReference type="PANTHER" id="PTHR10880:SF15">
    <property type="entry name" value="MSL COMPLEX SUBUNIT 3"/>
    <property type="match status" value="1"/>
</dbReference>
<dbReference type="RefSeq" id="XP_018734453.1">
    <property type="nucleotide sequence ID" value="XM_018878955.1"/>
</dbReference>
<dbReference type="OrthoDB" id="124855at2759"/>
<dbReference type="GO" id="GO:0030174">
    <property type="term" value="P:regulation of DNA-templated DNA replication initiation"/>
    <property type="evidence" value="ECO:0007669"/>
    <property type="project" value="EnsemblFungi"/>
</dbReference>
<name>A0A167CQA4_9ASCO</name>
<sequence length="351" mass="39645">MTKGPNVLAAGTKCLAFHGPLLYEAKIIKSYNPAVKQAMSRAPPSEGGEKKADISDLPSEFKEKVAYFVHYKGWKSTWDEWIAADRVLQWNEENLRTQKELKQAALAAVNQNKTKKTAASSSSTAGAATNGVSGSLAGETSSKRKDAPKEESGLSFSRSHKRSRPSGQDDLEREEDFIKRLEINIMVPDSLKSLLVDDWEYITKEHQLLSLPQKPNVVEILKKYRDSKPKMRVGSSEAEILDEVISGLKLYFDRSLGNMLLYRFERQQYLEIRKAHPDKEMSELYGAQHLLRLFVSLPNLIALTNMDPQGVSVLKDHLEDCLQFLAKNRDQLFTKAYENTSQRYEAFAKGV</sequence>
<dbReference type="PANTHER" id="PTHR10880">
    <property type="entry name" value="MORTALITY FACTOR 4-LIKE PROTEIN"/>
    <property type="match status" value="1"/>
</dbReference>
<evidence type="ECO:0000256" key="5">
    <source>
        <dbReference type="ARBA" id="ARBA00023015"/>
    </source>
</evidence>
<dbReference type="KEGG" id="slb:AWJ20_203"/>
<dbReference type="GO" id="GO:0006337">
    <property type="term" value="P:nucleosome disassembly"/>
    <property type="evidence" value="ECO:0007669"/>
    <property type="project" value="EnsemblFungi"/>
</dbReference>
<dbReference type="SMART" id="SM00298">
    <property type="entry name" value="CHROMO"/>
    <property type="match status" value="1"/>
</dbReference>
<dbReference type="InterPro" id="IPR053820">
    <property type="entry name" value="MSL3_chromo-like"/>
</dbReference>
<dbReference type="GO" id="GO:0043487">
    <property type="term" value="P:regulation of RNA stability"/>
    <property type="evidence" value="ECO:0007669"/>
    <property type="project" value="EnsemblFungi"/>
</dbReference>
<dbReference type="GO" id="GO:0140003">
    <property type="term" value="F:histone H3K36me3 reader activity"/>
    <property type="evidence" value="ECO:0007669"/>
    <property type="project" value="EnsemblFungi"/>
</dbReference>
<accession>A0A167CQA4</accession>
<comment type="similarity">
    <text evidence="2">Belongs to the MRG family.</text>
</comment>
<keyword evidence="11" id="KW-1185">Reference proteome</keyword>
<reference evidence="10 11" key="1">
    <citation type="submission" date="2016-02" db="EMBL/GenBank/DDBJ databases">
        <title>Complete genome sequence and transcriptome regulation of the pentose utilising yeast Sugiyamaella lignohabitans.</title>
        <authorList>
            <person name="Bellasio M."/>
            <person name="Peymann A."/>
            <person name="Valli M."/>
            <person name="Sipitzky M."/>
            <person name="Graf A."/>
            <person name="Sauer M."/>
            <person name="Marx H."/>
            <person name="Mattanovich D."/>
        </authorList>
    </citation>
    <scope>NUCLEOTIDE SEQUENCE [LARGE SCALE GENOMIC DNA]</scope>
    <source>
        <strain evidence="10 11">CBS 10342</strain>
    </source>
</reference>
<proteinExistence type="inferred from homology"/>
<dbReference type="SUPFAM" id="SSF54160">
    <property type="entry name" value="Chromo domain-like"/>
    <property type="match status" value="1"/>
</dbReference>
<dbReference type="Gene3D" id="1.10.274.30">
    <property type="entry name" value="MRG domain"/>
    <property type="match status" value="1"/>
</dbReference>
<dbReference type="InterPro" id="IPR000953">
    <property type="entry name" value="Chromo/chromo_shadow_dom"/>
</dbReference>
<comment type="subcellular location">
    <subcellularLocation>
        <location evidence="1">Nucleus</location>
    </subcellularLocation>
</comment>
<feature type="domain" description="Chromo" evidence="9">
    <location>
        <begin position="22"/>
        <end position="103"/>
    </location>
</feature>
<dbReference type="GO" id="GO:0032968">
    <property type="term" value="P:positive regulation of transcription elongation by RNA polymerase II"/>
    <property type="evidence" value="ECO:0007669"/>
    <property type="project" value="EnsemblFungi"/>
</dbReference>
<evidence type="ECO:0000256" key="2">
    <source>
        <dbReference type="ARBA" id="ARBA00009093"/>
    </source>
</evidence>
<organism evidence="10 11">
    <name type="scientific">Sugiyamaella lignohabitans</name>
    <dbReference type="NCBI Taxonomy" id="796027"/>
    <lineage>
        <taxon>Eukaryota</taxon>
        <taxon>Fungi</taxon>
        <taxon>Dikarya</taxon>
        <taxon>Ascomycota</taxon>
        <taxon>Saccharomycotina</taxon>
        <taxon>Dipodascomycetes</taxon>
        <taxon>Dipodascales</taxon>
        <taxon>Trichomonascaceae</taxon>
        <taxon>Sugiyamaella</taxon>
    </lineage>
</organism>
<evidence type="ECO:0000256" key="8">
    <source>
        <dbReference type="SAM" id="MobiDB-lite"/>
    </source>
</evidence>
<feature type="region of interest" description="Disordered" evidence="8">
    <location>
        <begin position="115"/>
        <end position="171"/>
    </location>
</feature>
<dbReference type="GO" id="GO:0035267">
    <property type="term" value="C:NuA4 histone acetyltransferase complex"/>
    <property type="evidence" value="ECO:0007669"/>
    <property type="project" value="EnsemblFungi"/>
</dbReference>